<evidence type="ECO:0000313" key="2">
    <source>
        <dbReference type="EMBL" id="RDH80911.1"/>
    </source>
</evidence>
<gene>
    <name evidence="2" type="ORF">DIZ78_17795</name>
</gene>
<dbReference type="EMBL" id="QFXE01000023">
    <property type="protein sequence ID" value="RDH80911.1"/>
    <property type="molecule type" value="Genomic_DNA"/>
</dbReference>
<feature type="region of interest" description="Disordered" evidence="1">
    <location>
        <begin position="704"/>
        <end position="743"/>
    </location>
</feature>
<accession>A0A370D7H0</accession>
<evidence type="ECO:0000256" key="1">
    <source>
        <dbReference type="SAM" id="MobiDB-lite"/>
    </source>
</evidence>
<dbReference type="SUPFAM" id="SSF54862">
    <property type="entry name" value="4Fe-4S ferredoxins"/>
    <property type="match status" value="1"/>
</dbReference>
<dbReference type="Proteomes" id="UP000254771">
    <property type="component" value="Unassembled WGS sequence"/>
</dbReference>
<sequence>MTVVQTGEATPAMPSAIKDAEATKTILHTLRHFHLGNPSVRGQLEPLGDDFLPALMAPYRDASRLRYDYPLFLYPAEGGDEERRGAELAKPLGIFLTEATEAVAPGEGSARILKDNLPRLEQALRLALQESQAPVPAKPLLSELSTVMVEQLGLDSDSTEKLQSDLNNLLESIPESGQFLAYGQHPALHLMIHVIRSQMIPRHAHFQQEVEAHIRGLKLLLAVEKEKSAEAKAPAALEEAVGHASHMFDANALADVMDHSHGSIGMTTVRRERVEEALKTLESYQRESILVRFVHTDGLDETLLGDIPGFESVVSDNPCIRAKEIFDEQATRLAKVFAAARIAKLEIDDLYDESIHDPWFETFNWEAFSHDELLLVPAVIALETALRVAGEAMPDFSRLLNSGRPVQILVRVLGHANPGRDSEKDHFAHFRTELGYLGISHRQAFVSQTSAARHEHLLDQFSTALDATRTGLHVINVGLRPTGQDVGLNGWLVAGAALEGRVHPFFQINPSAGDSFADRVDFSGNPQPERDWAVHEFSYRDENGEATTIEQAFTFADYALLIPRLHGHFTPVPLICETDSLLPVADYLAMPEEESAQHIPYILALNSKGELRQLAVSRTLIQACRDRLNFWHALQEMAGVRSRYLEIGIAEAREEINSAAEARIGTLTAEQAQKLDEARNEAAGEVMSRLTEVLLGMDFTSGAPRMPAAPTADATTTPAKTTAEPTAEESAAPVEEEEDLTSEEPWIDSVLCTTCNDCLAINPQVFVYNDENQAYIADASAGTYAQMVEAAEICPSNCIHPGKPINDSEAGLDELIERAAQYN</sequence>
<keyword evidence="3" id="KW-1185">Reference proteome</keyword>
<name>A0A370D7H0_9GAMM</name>
<protein>
    <submittedName>
        <fullName evidence="2">Ferredoxin</fullName>
    </submittedName>
</protein>
<reference evidence="2 3" key="1">
    <citation type="journal article" date="2018" name="ISME J.">
        <title>Endosymbiont genomes yield clues of tubeworm success.</title>
        <authorList>
            <person name="Li Y."/>
            <person name="Liles M.R."/>
            <person name="Halanych K.M."/>
        </authorList>
    </citation>
    <scope>NUCLEOTIDE SEQUENCE [LARGE SCALE GENOMIC DNA]</scope>
    <source>
        <strain evidence="2">A1462</strain>
    </source>
</reference>
<comment type="caution">
    <text evidence="2">The sequence shown here is derived from an EMBL/GenBank/DDBJ whole genome shotgun (WGS) entry which is preliminary data.</text>
</comment>
<feature type="compositionally biased region" description="Low complexity" evidence="1">
    <location>
        <begin position="704"/>
        <end position="733"/>
    </location>
</feature>
<proteinExistence type="predicted"/>
<feature type="compositionally biased region" description="Acidic residues" evidence="1">
    <location>
        <begin position="734"/>
        <end position="743"/>
    </location>
</feature>
<dbReference type="Pfam" id="PF13370">
    <property type="entry name" value="Fer4_13"/>
    <property type="match status" value="1"/>
</dbReference>
<dbReference type="AlphaFoldDB" id="A0A370D7H0"/>
<organism evidence="2 3">
    <name type="scientific">endosymbiont of Escarpia spicata</name>
    <dbReference type="NCBI Taxonomy" id="2200908"/>
    <lineage>
        <taxon>Bacteria</taxon>
        <taxon>Pseudomonadati</taxon>
        <taxon>Pseudomonadota</taxon>
        <taxon>Gammaproteobacteria</taxon>
        <taxon>sulfur-oxidizing symbionts</taxon>
    </lineage>
</organism>
<dbReference type="Gene3D" id="3.30.70.20">
    <property type="match status" value="1"/>
</dbReference>
<evidence type="ECO:0000313" key="3">
    <source>
        <dbReference type="Proteomes" id="UP000254771"/>
    </source>
</evidence>